<proteinExistence type="predicted"/>
<protein>
    <submittedName>
        <fullName evidence="1">Uncharacterized protein</fullName>
    </submittedName>
</protein>
<evidence type="ECO:0000313" key="2">
    <source>
        <dbReference type="Proteomes" id="UP001218218"/>
    </source>
</evidence>
<name>A0AAD6YYJ1_9AGAR</name>
<dbReference type="Proteomes" id="UP001218218">
    <property type="component" value="Unassembled WGS sequence"/>
</dbReference>
<organism evidence="1 2">
    <name type="scientific">Mycena albidolilacea</name>
    <dbReference type="NCBI Taxonomy" id="1033008"/>
    <lineage>
        <taxon>Eukaryota</taxon>
        <taxon>Fungi</taxon>
        <taxon>Dikarya</taxon>
        <taxon>Basidiomycota</taxon>
        <taxon>Agaricomycotina</taxon>
        <taxon>Agaricomycetes</taxon>
        <taxon>Agaricomycetidae</taxon>
        <taxon>Agaricales</taxon>
        <taxon>Marasmiineae</taxon>
        <taxon>Mycenaceae</taxon>
        <taxon>Mycena</taxon>
    </lineage>
</organism>
<reference evidence="1" key="1">
    <citation type="submission" date="2023-03" db="EMBL/GenBank/DDBJ databases">
        <title>Massive genome expansion in bonnet fungi (Mycena s.s.) driven by repeated elements and novel gene families across ecological guilds.</title>
        <authorList>
            <consortium name="Lawrence Berkeley National Laboratory"/>
            <person name="Harder C.B."/>
            <person name="Miyauchi S."/>
            <person name="Viragh M."/>
            <person name="Kuo A."/>
            <person name="Thoen E."/>
            <person name="Andreopoulos B."/>
            <person name="Lu D."/>
            <person name="Skrede I."/>
            <person name="Drula E."/>
            <person name="Henrissat B."/>
            <person name="Morin E."/>
            <person name="Kohler A."/>
            <person name="Barry K."/>
            <person name="LaButti K."/>
            <person name="Morin E."/>
            <person name="Salamov A."/>
            <person name="Lipzen A."/>
            <person name="Mereny Z."/>
            <person name="Hegedus B."/>
            <person name="Baldrian P."/>
            <person name="Stursova M."/>
            <person name="Weitz H."/>
            <person name="Taylor A."/>
            <person name="Grigoriev I.V."/>
            <person name="Nagy L.G."/>
            <person name="Martin F."/>
            <person name="Kauserud H."/>
        </authorList>
    </citation>
    <scope>NUCLEOTIDE SEQUENCE</scope>
    <source>
        <strain evidence="1">CBHHK002</strain>
    </source>
</reference>
<gene>
    <name evidence="1" type="ORF">DFH08DRAFT_996074</name>
</gene>
<evidence type="ECO:0000313" key="1">
    <source>
        <dbReference type="EMBL" id="KAJ7301222.1"/>
    </source>
</evidence>
<comment type="caution">
    <text evidence="1">The sequence shown here is derived from an EMBL/GenBank/DDBJ whole genome shotgun (WGS) entry which is preliminary data.</text>
</comment>
<dbReference type="InterPro" id="IPR041078">
    <property type="entry name" value="Plavaka"/>
</dbReference>
<dbReference type="Pfam" id="PF18759">
    <property type="entry name" value="Plavaka"/>
    <property type="match status" value="1"/>
</dbReference>
<sequence>MYCGKLQKMRGAANHEKHCRRLQAQKLQSQACSEEFQRREKLPEVHLGFEEYRASQVPPKRRHPTDEKPWAPFRTRLDFEVAEFSQDTMLNKNQIDTLISLIRRCAENIVDFTLHNQSDLNKQWDLASKKCTEFERFEVTVPYKTSPQTFEMYARPLWNWAMDIVQDPHLADFFCWDAEQRYIFDGVNWQRFYTEPWTAEAMWEIQSKLPKSIDNKLLPFILYADKAKLSSFGTQKGYPVVARLANVVISLRNGSDWGGSQIVGWLPVVEEDPLESSKPGYVNFKNALWHKAFYKLLESIVMASKTGVMTKCGDDVFRCLFPMILILASDYEEAQLINSISCVMALIRGLRALYPCPICYVKKDEQSELSKHADLRTSQGSKDTVMQGRELNRENREELLKSHGLRNVDNVFWNVAYSDPHQALSFEHLHSYSSGLFSSFPRWRNLNHFESVMSTAFNDGTKHEDISKMIVLTAHNVLERPVDLLLLQVCRSYQELSLYVTMKRQTTDRIHDGEEELKNFGRLLKLYIQKASRTPGLDEKSWEFPKIHAHKHVFDDIRRKGAARNFGTKIDEALHGSTRNTYLRQTNFKNVAPQILWSEHRTMVGKLIRDQINDLDGIRQREWEVPNEEEAKDDPPPDITEEKADNVALGSKLAPISFARLEQEMKADTAFHRLRIRFSDFFTNFLHTYEGQLPHGKRVNFHSTDEVVPYLYLTIFYQSLDDWSDEKDLLRCNPQFHGHARYDGAMVLTPTGHIFVRLIYIFKVSANDKTYPFALVQPMDAPEKALKLFRVRARQASEFILVRSIVRGAVLVPDSDPERKGDFFVMDVPEGDMFLRLRDIFRDRFNK</sequence>
<accession>A0AAD6YYJ1</accession>
<keyword evidence="2" id="KW-1185">Reference proteome</keyword>
<dbReference type="AlphaFoldDB" id="A0AAD6YYJ1"/>
<dbReference type="EMBL" id="JARIHO010000140">
    <property type="protein sequence ID" value="KAJ7301222.1"/>
    <property type="molecule type" value="Genomic_DNA"/>
</dbReference>